<keyword evidence="14" id="KW-1185">Reference proteome</keyword>
<dbReference type="Gene3D" id="3.30.420.10">
    <property type="entry name" value="Ribonuclease H-like superfamily/Ribonuclease H"/>
    <property type="match status" value="2"/>
</dbReference>
<dbReference type="GO" id="GO:0004523">
    <property type="term" value="F:RNA-DNA hybrid ribonuclease activity"/>
    <property type="evidence" value="ECO:0007669"/>
    <property type="project" value="UniProtKB-EC"/>
</dbReference>
<feature type="domain" description="Integrase catalytic" evidence="13">
    <location>
        <begin position="1929"/>
        <end position="2087"/>
    </location>
</feature>
<feature type="domain" description="Reverse transcriptase" evidence="12">
    <location>
        <begin position="1335"/>
        <end position="1514"/>
    </location>
</feature>
<dbReference type="EC" id="3.1.26.4" evidence="2"/>
<dbReference type="InterPro" id="IPR050951">
    <property type="entry name" value="Retrovirus_Pol_polyprotein"/>
</dbReference>
<keyword evidence="7" id="KW-0255">Endonuclease</keyword>
<keyword evidence="8" id="KW-0378">Hydrolase</keyword>
<protein>
    <recommendedName>
        <fullName evidence="11">Gypsy retrotransposon integrase-like protein 1</fullName>
        <ecNumber evidence="2">3.1.26.4</ecNumber>
    </recommendedName>
</protein>
<dbReference type="Pfam" id="PF17921">
    <property type="entry name" value="Integrase_H2C2"/>
    <property type="match status" value="2"/>
</dbReference>
<gene>
    <name evidence="15" type="primary">LOC113058025</name>
</gene>
<keyword evidence="6" id="KW-0540">Nuclease</keyword>
<evidence type="ECO:0000256" key="7">
    <source>
        <dbReference type="ARBA" id="ARBA00022759"/>
    </source>
</evidence>
<evidence type="ECO:0000256" key="9">
    <source>
        <dbReference type="ARBA" id="ARBA00022918"/>
    </source>
</evidence>
<evidence type="ECO:0000256" key="11">
    <source>
        <dbReference type="ARBA" id="ARBA00039658"/>
    </source>
</evidence>
<dbReference type="GO" id="GO:0015074">
    <property type="term" value="P:DNA integration"/>
    <property type="evidence" value="ECO:0007669"/>
    <property type="project" value="InterPro"/>
</dbReference>
<evidence type="ECO:0000256" key="10">
    <source>
        <dbReference type="ARBA" id="ARBA00023268"/>
    </source>
</evidence>
<evidence type="ECO:0000256" key="4">
    <source>
        <dbReference type="ARBA" id="ARBA00022679"/>
    </source>
</evidence>
<feature type="domain" description="Reverse transcriptase" evidence="12">
    <location>
        <begin position="152"/>
        <end position="331"/>
    </location>
</feature>
<evidence type="ECO:0000256" key="5">
    <source>
        <dbReference type="ARBA" id="ARBA00022695"/>
    </source>
</evidence>
<dbReference type="FunFam" id="3.30.70.270:FF:000062">
    <property type="entry name" value="Uncharacterized protein"/>
    <property type="match status" value="2"/>
</dbReference>
<evidence type="ECO:0000313" key="14">
    <source>
        <dbReference type="Proteomes" id="UP000515129"/>
    </source>
</evidence>
<dbReference type="KEGG" id="caua:113058025"/>
<reference evidence="15" key="1">
    <citation type="submission" date="2025-08" db="UniProtKB">
        <authorList>
            <consortium name="RefSeq"/>
        </authorList>
    </citation>
    <scope>IDENTIFICATION</scope>
    <source>
        <strain evidence="15">Wakin</strain>
        <tissue evidence="15">Muscle</tissue>
    </source>
</reference>
<evidence type="ECO:0000256" key="2">
    <source>
        <dbReference type="ARBA" id="ARBA00012180"/>
    </source>
</evidence>
<evidence type="ECO:0000256" key="6">
    <source>
        <dbReference type="ARBA" id="ARBA00022722"/>
    </source>
</evidence>
<dbReference type="SUPFAM" id="SSF53098">
    <property type="entry name" value="Ribonuclease H-like"/>
    <property type="match status" value="2"/>
</dbReference>
<dbReference type="PROSITE" id="PS50994">
    <property type="entry name" value="INTEGRASE"/>
    <property type="match status" value="2"/>
</dbReference>
<dbReference type="InterPro" id="IPR043502">
    <property type="entry name" value="DNA/RNA_pol_sf"/>
</dbReference>
<dbReference type="InterPro" id="IPR043128">
    <property type="entry name" value="Rev_trsase/Diguanyl_cyclase"/>
</dbReference>
<dbReference type="FunFam" id="3.10.20.370:FF:000001">
    <property type="entry name" value="Retrovirus-related Pol polyprotein from transposon 17.6-like protein"/>
    <property type="match status" value="2"/>
</dbReference>
<dbReference type="InterPro" id="IPR001584">
    <property type="entry name" value="Integrase_cat-core"/>
</dbReference>
<dbReference type="Proteomes" id="UP000515129">
    <property type="component" value="Chromosome 39"/>
</dbReference>
<dbReference type="GeneID" id="113058025"/>
<dbReference type="InterPro" id="IPR041577">
    <property type="entry name" value="RT_RNaseH_2"/>
</dbReference>
<dbReference type="GO" id="GO:0008233">
    <property type="term" value="F:peptidase activity"/>
    <property type="evidence" value="ECO:0007669"/>
    <property type="project" value="UniProtKB-KW"/>
</dbReference>
<dbReference type="FunFam" id="1.10.340.70:FF:000001">
    <property type="entry name" value="Retrovirus-related Pol polyprotein from transposon gypsy-like Protein"/>
    <property type="match status" value="2"/>
</dbReference>
<keyword evidence="3" id="KW-0645">Protease</keyword>
<dbReference type="FunFam" id="3.30.420.10:FF:000032">
    <property type="entry name" value="Retrovirus-related Pol polyprotein from transposon 297-like Protein"/>
    <property type="match status" value="2"/>
</dbReference>
<dbReference type="PROSITE" id="PS50878">
    <property type="entry name" value="RT_POL"/>
    <property type="match status" value="2"/>
</dbReference>
<keyword evidence="5" id="KW-0548">Nucleotidyltransferase</keyword>
<keyword evidence="4" id="KW-0808">Transferase</keyword>
<dbReference type="CDD" id="cd01647">
    <property type="entry name" value="RT_LTR"/>
    <property type="match status" value="2"/>
</dbReference>
<keyword evidence="9" id="KW-0695">RNA-directed DNA polymerase</keyword>
<dbReference type="OrthoDB" id="4369127at2759"/>
<evidence type="ECO:0000256" key="8">
    <source>
        <dbReference type="ARBA" id="ARBA00022801"/>
    </source>
</evidence>
<dbReference type="InterPro" id="IPR036397">
    <property type="entry name" value="RNaseH_sf"/>
</dbReference>
<dbReference type="FunFam" id="3.10.10.10:FF:000007">
    <property type="entry name" value="Retrovirus-related Pol polyprotein from transposon 17.6-like Protein"/>
    <property type="match status" value="2"/>
</dbReference>
<keyword evidence="10" id="KW-0511">Multifunctional enzyme</keyword>
<evidence type="ECO:0000256" key="3">
    <source>
        <dbReference type="ARBA" id="ARBA00022670"/>
    </source>
</evidence>
<dbReference type="InterPro" id="IPR012337">
    <property type="entry name" value="RNaseH-like_sf"/>
</dbReference>
<dbReference type="GO" id="GO:0006508">
    <property type="term" value="P:proteolysis"/>
    <property type="evidence" value="ECO:0007669"/>
    <property type="project" value="UniProtKB-KW"/>
</dbReference>
<evidence type="ECO:0000313" key="15">
    <source>
        <dbReference type="RefSeq" id="XP_026081476.1"/>
    </source>
</evidence>
<dbReference type="InterPro" id="IPR000477">
    <property type="entry name" value="RT_dom"/>
</dbReference>
<sequence>MLQLVTATCSEQFLHDTVLFEPPESGLPAGLLASPSLVQELCVYVVSLPSGVTEVKTISATVNVQVSHELPTVEEQIKATDLSVLSLEDQERVQALLWQYQSVFSVHEGDLGCTTLLSHEIPLMDDTPVRQRYRRIPPSEYEVVKAHINMLLEAKVIRESCSPYASPIVLVKKKDGSLRMCVDYRQLNARTRKDAFPLPRIEESLDSLTGARWFSTMDLASGYNQVPVSEQDRLKTAFCTPFGLFEWNRMPFGLCNAPSTFQRLMQRLFGDQQCQSLLLYLDDIVIFSSSVKQHLERLELVLSRLQCEGLKAKLEKCAFFRSEVTYLGHVISADGVSTDPKKIEAVAQWPQPTSVSELRSFLGFASYYRRFVEGFAKLAAPLHRLVAEFGGTKSRKRAEPGFASGWTTHCQRSFESLKGKLISAPVLCYADFSLPFILEVDASLGGLGAVLSQEQGGKVRPVAYASRGLRPTERNMSNYSSMKLEFLALKWAMAEKFREYLLGHKCVVYTDNNPLSHLTSAKLGATEQRWASQLACFDFEVKYRPGRCNKNADALSRQNPPVLEVAGSLFPGTGVPASVRQAVAVPLAPVACQAMVTALPGHSLDHIGGLQEADPVIGEILGFWRKQEFPGPLERRQLSQAALILLRQWDRLVEKQGVIYRRIFRPDGGDEILQVVLPSVLQRDVLQGLHQEHGHQGIERTTELVRQRCYWPGMTAKVARWVQECERCQVAKDTEPAARSFMGHLLASRPNEILAIDFTLLEASRSGLENVLVMTDVFTKFTLAVPTRDQRAETVAQVLVCEWFYKFGVPVRIHSDQGRNFESLLIQQLCKLYGVEKSRTTPYHPAGNGQCERFNRTLHNLLRTLPVSRKRDWVSCLPQVLFSYNTTPHQATGESPHFLMFGQEPRLPIDFLLGRVSEPVAGEVHEWIMEHQTRLQVAFDGARDRLKVAADRRKTSFDLRVHDAPLEQGQLVYLRECGRQGRHKIQDLWSSVVYRVIEAPRVGGSVYTIAPVDDGGKIKRVHRSLLKVQVQGSPVQIPRVAHVVEPEQSLQDSLDEVDLWVALPESSQATCVPVPFEGSVVCEGAVAINGPGPPCEVEISQGSSLDLSVLSQPREAEVLPRKSRRPTAGQHSNVHHLPRAVGEAAECIRVPSGAMSSAVLAVFRPWDCVAEAPATVSQPVSAGATSAERFVFVPRDRRCPKFNGRAGISIDEWVEEVQACMQELCVYVVSLPSGVTEVKTISATVNVQVSHELPTVEEQIKATDLSVLSLEDQERVQALLWQYQSVFSVHEGDLGCTTLLSHEIPLMDDTPVRQRYRRIPPSEYEVVKAHINMLLEAKVIRESCSPYASPIVLVKKKDGSLRMCVDYRQLNARTRKDAFPLPRIEESLDSLTGARWFSTMDLASGYNQVPVSEQDRLKTAFCTPFGLFEWNRMPFGLCNAPSTFQRLMQRLFGDQQCQSLLLYLDDIVIFSSSVKQHLERLELVLSRLQCEGLKAKLEKCAFFRSEVTYLGHVISADGVSTDPKKIEAVAQWPQPTSVSELRSFLGFASYYRRFVEGFAKLAAPLHRLVAEFGGTKSRKRAEPGFASGWTTHCQRSFESLKGKLISAPVLCYADFSLPFILEVDASLGGLGAVLSQEQGGKVRPVAYASRGLRPTERNMSNYSSMKLEFLALKWAMAEKFREYLLGHKCVVYTDNNPLSHLTSAKLGATEQRWASQLACFDFEVKYRPGRCNKNADALSRQNPPVLEVAGSLFPGTGVPASVRQAVAVPLAPVACQAMVTALPGHSLDHIGGLQEADPVIGEILGFWRKQEFPGPLERRQLSQAALILLRQWDRLVEKQGVIYRRIFRPDGGDEILQVVLPSVLQRDVLQGLHQEHGHQGIERTTELVRQRCYWPGMTAKVARWVQECERCQVAKDTEPAARSFMGHLLASRPNEILAIDFTLLEASRSGLENVLVMTDVFTKFTLAVPTRDQRAETVAQVLVCEWFYKFGVPVRIHSDQGRNFESLLIQQLCKLYGVEKSRTTPYHPAGNGQCERFNRTLHNLLRTLPVSRKRDWVSCLPQVLFSYNTTPHQATGESPHFLMFGQEPRLPIDFLLGRVSEPVAGEVHEWIMEHQTRLQVAFDGARDRLKVAADRRKTSFDLRVHDAPLEQGQLVYLRECGRQGRHKIQDLWSSVVYRVIEAPRVGGSVYTIAPVDDGGKIKRVHRSLLKVQVQGSPVQIPRVAHVVEPEQSLQDSLDEVDLWVALPESSQATCVPVPFEGSVVCEGAVAINGPGPPCEVEISQGSSLDLSVLSQPREAEVLPRKSRRPTAGQHSNVHHLPRAVGEAAECIRVPSGAMSSAVLAVFRPWD</sequence>
<dbReference type="Gene3D" id="3.10.10.10">
    <property type="entry name" value="HIV Type 1 Reverse Transcriptase, subunit A, domain 1"/>
    <property type="match status" value="2"/>
</dbReference>
<dbReference type="Pfam" id="PF00665">
    <property type="entry name" value="rve"/>
    <property type="match status" value="2"/>
</dbReference>
<evidence type="ECO:0000259" key="12">
    <source>
        <dbReference type="PROSITE" id="PS50878"/>
    </source>
</evidence>
<dbReference type="GO" id="GO:0003964">
    <property type="term" value="F:RNA-directed DNA polymerase activity"/>
    <property type="evidence" value="ECO:0007669"/>
    <property type="project" value="UniProtKB-KW"/>
</dbReference>
<dbReference type="GO" id="GO:0003676">
    <property type="term" value="F:nucleic acid binding"/>
    <property type="evidence" value="ECO:0007669"/>
    <property type="project" value="InterPro"/>
</dbReference>
<dbReference type="Pfam" id="PF17919">
    <property type="entry name" value="RT_RNaseH_2"/>
    <property type="match status" value="2"/>
</dbReference>
<dbReference type="Gene3D" id="3.30.70.270">
    <property type="match status" value="4"/>
</dbReference>
<dbReference type="PANTHER" id="PTHR37984">
    <property type="entry name" value="PROTEIN CBG26694"/>
    <property type="match status" value="1"/>
</dbReference>
<dbReference type="SUPFAM" id="SSF56672">
    <property type="entry name" value="DNA/RNA polymerases"/>
    <property type="match status" value="2"/>
</dbReference>
<proteinExistence type="inferred from homology"/>
<dbReference type="PANTHER" id="PTHR37984:SF5">
    <property type="entry name" value="PROTEIN NYNRIN-LIKE"/>
    <property type="match status" value="1"/>
</dbReference>
<dbReference type="Pfam" id="PF00078">
    <property type="entry name" value="RVT_1"/>
    <property type="match status" value="2"/>
</dbReference>
<evidence type="ECO:0000256" key="1">
    <source>
        <dbReference type="ARBA" id="ARBA00010879"/>
    </source>
</evidence>
<accession>A0A6P6LDQ4</accession>
<comment type="similarity">
    <text evidence="1">Belongs to the beta type-B retroviral polymerase family. HERV class-II K(HML-2) pol subfamily.</text>
</comment>
<dbReference type="Gene3D" id="3.10.20.370">
    <property type="match status" value="2"/>
</dbReference>
<name>A0A6P6LDQ4_CARAU</name>
<organism evidence="14 15">
    <name type="scientific">Carassius auratus</name>
    <name type="common">Goldfish</name>
    <dbReference type="NCBI Taxonomy" id="7957"/>
    <lineage>
        <taxon>Eukaryota</taxon>
        <taxon>Metazoa</taxon>
        <taxon>Chordata</taxon>
        <taxon>Craniata</taxon>
        <taxon>Vertebrata</taxon>
        <taxon>Euteleostomi</taxon>
        <taxon>Actinopterygii</taxon>
        <taxon>Neopterygii</taxon>
        <taxon>Teleostei</taxon>
        <taxon>Ostariophysi</taxon>
        <taxon>Cypriniformes</taxon>
        <taxon>Cyprinidae</taxon>
        <taxon>Cyprininae</taxon>
        <taxon>Carassius</taxon>
    </lineage>
</organism>
<evidence type="ECO:0000259" key="13">
    <source>
        <dbReference type="PROSITE" id="PS50994"/>
    </source>
</evidence>
<dbReference type="CDD" id="cd09274">
    <property type="entry name" value="RNase_HI_RT_Ty3"/>
    <property type="match status" value="2"/>
</dbReference>
<dbReference type="RefSeq" id="XP_026081476.1">
    <property type="nucleotide sequence ID" value="XM_026225691.1"/>
</dbReference>
<dbReference type="Gene3D" id="1.10.340.70">
    <property type="match status" value="2"/>
</dbReference>
<feature type="domain" description="Integrase catalytic" evidence="13">
    <location>
        <begin position="746"/>
        <end position="904"/>
    </location>
</feature>
<dbReference type="InterPro" id="IPR041588">
    <property type="entry name" value="Integrase_H2C2"/>
</dbReference>